<evidence type="ECO:0000313" key="3">
    <source>
        <dbReference type="Proteomes" id="UP000204438"/>
    </source>
</evidence>
<feature type="compositionally biased region" description="Polar residues" evidence="1">
    <location>
        <begin position="25"/>
        <end position="34"/>
    </location>
</feature>
<feature type="compositionally biased region" description="Acidic residues" evidence="1">
    <location>
        <begin position="342"/>
        <end position="357"/>
    </location>
</feature>
<dbReference type="EMBL" id="KX130344">
    <property type="protein sequence ID" value="AQN78610.1"/>
    <property type="molecule type" value="Genomic_DNA"/>
</dbReference>
<accession>A0A1S5VG32</accession>
<evidence type="ECO:0000313" key="2">
    <source>
        <dbReference type="EMBL" id="AQN78610.1"/>
    </source>
</evidence>
<feature type="region of interest" description="Disordered" evidence="1">
    <location>
        <begin position="194"/>
        <end position="235"/>
    </location>
</feature>
<feature type="compositionally biased region" description="Low complexity" evidence="1">
    <location>
        <begin position="40"/>
        <end position="54"/>
    </location>
</feature>
<feature type="compositionally biased region" description="Acidic residues" evidence="1">
    <location>
        <begin position="210"/>
        <end position="220"/>
    </location>
</feature>
<feature type="compositionally biased region" description="Low complexity" evidence="1">
    <location>
        <begin position="130"/>
        <end position="144"/>
    </location>
</feature>
<sequence length="1380" mass="158079">MSPIVSPKRTLKRAISSQLSVIQDSGSIVTSQRQPPSPLTDVTTNTDKVSTTTTPPQPLPPMSSITPNMETPIIIQPKENEIRYINTCYMRKNSGILQNDSRKIPINTFGFGRRNFCTPSKNFRHESLLNNDNNNNNNNATKITNSKKIKKSTKKQRLNDSIENEAPKTVKKAKQLAVKVAKLKHQQQPIPIVADDETSFLPPTPRPMSDVDDDDDDNDEGCNQTSDHDTNVDEVSTKIIETEVEESRNLAAAIASIMDKNETPRPPINVKISKRQRQSNQNRVHSPVIIKSIPVVSIAGQGQQQQQQEESTVAIVSISPTILNANISNAIGDGDVTNNKDDGDDNDVDDEDDDDDPDYKIEQSKTTDNLNGGKNKKDDDNENENSSSDDYSEESSSDEDSSDDDVDCNTDNVKASKSTNCDTKIDNNNGDDDDVNNERGDDDDDGENKPKERQKRLLVVDDFNTIEPTTIVRRPISSNNELANENVVSKVLYRKTMPTGDHYQRPRNIDIGRLAKIKQYKPVLYRYDNLKLNLNEATESELRKYKKMPKPQEFCRIRYGNEIPATDCEMVYPDKSLKSLAKIAKSIMSESYKKLDVTKKIGKTAISPTMTPLDLRVIKSKIGDALRDLSISNYEGMKHFRRLINNSSVYESRYTLVYGAVPNHMCEFIQYVIKTNYNSSAPNMYMYDGDLEIQAFCYWQLVSQDLIEWKDDLSRGPLKKILESACAMIHNAELRERISRFANFNDNHITAECLLQIKCNYVEIMESLSHMSSPEECGYFLDIWNTFMSKCGIHHYSCPHTMIQIATDSVLVKLKLETTFNEMQIQNNKYETGIKFTAMETEEMFQYVLKLFPTKLKFQQLQASTSHAFVHLCKIFAYHLIEMGIIVSNNTKITTQHVEGFRSRYKKLLSINTTGQHVPVFPNKFRNMRNVIQAQVSIYYQANNTGSTIPTIKVDKMASETLFDVINKIILKRTEIFCFFTKDDAFHQDDAAITQLLSREIDELFNEDVFTNINNVDAWIRTDDADLNEYNGTTGELEKSFYDKHVEEENKRRELLDSDYSCDEDDDAIDNSIDETAELHSELNIIKNVAPLELFTIYRREHGNSEDVTPSKAKRSRKNGESDGMTKTARNAKLKQEREQLRLAVETSKEYSNSGVLNSRVTCAMCFKRITNRCIDIGPKITVACCLQCHKSLVSDINRKEEDRLYDHAEICKRIKYQYRRPVAFDNENKYIDNDNYRYVFATKYYNRNKLGKNFAKSIRKRKKTVLKSEQRSKEDERMRLADISDDDADTNNDGDREDDDDEDNNNNDDNNNNTSHHQNVEVDEQKMIYKESSPSTPLQPKHQEEEYQQQSQPATKKRKRQSSNKNTTKEFKRSRKESS</sequence>
<protein>
    <submittedName>
        <fullName evidence="2">ACH96220.1 GrBNV gp28-like protein</fullName>
    </submittedName>
</protein>
<feature type="region of interest" description="Disordered" evidence="1">
    <location>
        <begin position="1261"/>
        <end position="1380"/>
    </location>
</feature>
<feature type="region of interest" description="Disordered" evidence="1">
    <location>
        <begin position="128"/>
        <end position="158"/>
    </location>
</feature>
<feature type="compositionally biased region" description="Acidic residues" evidence="1">
    <location>
        <begin position="429"/>
        <end position="446"/>
    </location>
</feature>
<keyword evidence="3" id="KW-1185">Reference proteome</keyword>
<name>A0A1S5VG32_9VIRU</name>
<feature type="compositionally biased region" description="Basic and acidic residues" evidence="1">
    <location>
        <begin position="1267"/>
        <end position="1283"/>
    </location>
</feature>
<feature type="compositionally biased region" description="Acidic residues" evidence="1">
    <location>
        <begin position="390"/>
        <end position="408"/>
    </location>
</feature>
<dbReference type="RefSeq" id="YP_009346008.1">
    <property type="nucleotide sequence ID" value="NC_033829.1"/>
</dbReference>
<feature type="region of interest" description="Disordered" evidence="1">
    <location>
        <begin position="25"/>
        <end position="68"/>
    </location>
</feature>
<dbReference type="GeneID" id="31079615"/>
<evidence type="ECO:0000256" key="1">
    <source>
        <dbReference type="SAM" id="MobiDB-lite"/>
    </source>
</evidence>
<reference evidence="3" key="1">
    <citation type="submission" date="2016-04" db="EMBL/GenBank/DDBJ databases">
        <title>The complete genome of Kallithea virus.</title>
        <authorList>
            <consortium name="DrosEU Consortium"/>
            <person name="Obbard D.J."/>
            <person name="Serga S."/>
            <person name="Kozeretska I."/>
            <person name="Waldron F.M."/>
            <person name="Webster C.L."/>
            <person name="Staubach F."/>
        </authorList>
    </citation>
    <scope>NUCLEOTIDE SEQUENCE [LARGE SCALE GENOMIC DNA]</scope>
</reference>
<feature type="compositionally biased region" description="Basic and acidic residues" evidence="1">
    <location>
        <begin position="1368"/>
        <end position="1380"/>
    </location>
</feature>
<feature type="compositionally biased region" description="Basic and acidic residues" evidence="1">
    <location>
        <begin position="1319"/>
        <end position="1330"/>
    </location>
</feature>
<feature type="compositionally biased region" description="Polar residues" evidence="1">
    <location>
        <begin position="413"/>
        <end position="422"/>
    </location>
</feature>
<organism evidence="2 3">
    <name type="scientific">Kallithea virus</name>
    <dbReference type="NCBI Taxonomy" id="1654582"/>
    <lineage>
        <taxon>Viruses</taxon>
        <taxon>Viruses incertae sedis</taxon>
        <taxon>Naldaviricetes</taxon>
        <taxon>Lefavirales</taxon>
        <taxon>Nudiviridae</taxon>
        <taxon>Alphanudivirus</taxon>
        <taxon>Alphanudivirus dromelanogasteris</taxon>
    </lineage>
</organism>
<feature type="compositionally biased region" description="Basic residues" evidence="1">
    <location>
        <begin position="145"/>
        <end position="156"/>
    </location>
</feature>
<proteinExistence type="predicted"/>
<feature type="region of interest" description="Disordered" evidence="1">
    <location>
        <begin position="1105"/>
        <end position="1129"/>
    </location>
</feature>
<dbReference type="Proteomes" id="UP000204438">
    <property type="component" value="Segment"/>
</dbReference>
<feature type="region of interest" description="Disordered" evidence="1">
    <location>
        <begin position="328"/>
        <end position="453"/>
    </location>
</feature>
<feature type="region of interest" description="Disordered" evidence="1">
    <location>
        <begin position="261"/>
        <end position="286"/>
    </location>
</feature>
<dbReference type="KEGG" id="vg:31079615"/>
<feature type="compositionally biased region" description="Acidic residues" evidence="1">
    <location>
        <begin position="1284"/>
        <end position="1307"/>
    </location>
</feature>